<dbReference type="InterPro" id="IPR055170">
    <property type="entry name" value="GFO_IDH_MocA-like_dom"/>
</dbReference>
<dbReference type="Proteomes" id="UP001215280">
    <property type="component" value="Unassembled WGS sequence"/>
</dbReference>
<evidence type="ECO:0000313" key="6">
    <source>
        <dbReference type="EMBL" id="KAJ7732722.1"/>
    </source>
</evidence>
<dbReference type="InterPro" id="IPR007064">
    <property type="entry name" value="Nmd3_N"/>
</dbReference>
<dbReference type="GO" id="GO:0000055">
    <property type="term" value="P:ribosomal large subunit export from nucleus"/>
    <property type="evidence" value="ECO:0007669"/>
    <property type="project" value="TreeGrafter"/>
</dbReference>
<evidence type="ECO:0000259" key="5">
    <source>
        <dbReference type="Pfam" id="PF22725"/>
    </source>
</evidence>
<keyword evidence="2" id="KW-0813">Transport</keyword>
<dbReference type="SUPFAM" id="SSF55347">
    <property type="entry name" value="Glyceraldehyde-3-phosphate dehydrogenase-like, C-terminal domain"/>
    <property type="match status" value="1"/>
</dbReference>
<dbReference type="InterPro" id="IPR000683">
    <property type="entry name" value="Gfo/Idh/MocA-like_OxRdtase_N"/>
</dbReference>
<keyword evidence="2" id="KW-0963">Cytoplasm</keyword>
<dbReference type="PANTHER" id="PTHR12746:SF2">
    <property type="entry name" value="60S RIBOSOMAL EXPORT PROTEIN NMD3"/>
    <property type="match status" value="1"/>
</dbReference>
<dbReference type="SUPFAM" id="SSF51735">
    <property type="entry name" value="NAD(P)-binding Rossmann-fold domains"/>
    <property type="match status" value="1"/>
</dbReference>
<feature type="domain" description="GFO/IDH/MocA-like oxidoreductase" evidence="5">
    <location>
        <begin position="223"/>
        <end position="291"/>
    </location>
</feature>
<keyword evidence="7" id="KW-1185">Reference proteome</keyword>
<dbReference type="Gene3D" id="3.30.360.10">
    <property type="entry name" value="Dihydrodipicolinate Reductase, domain 2"/>
    <property type="match status" value="1"/>
</dbReference>
<organism evidence="6 7">
    <name type="scientific">Mycena maculata</name>
    <dbReference type="NCBI Taxonomy" id="230809"/>
    <lineage>
        <taxon>Eukaryota</taxon>
        <taxon>Fungi</taxon>
        <taxon>Dikarya</taxon>
        <taxon>Basidiomycota</taxon>
        <taxon>Agaricomycotina</taxon>
        <taxon>Agaricomycetes</taxon>
        <taxon>Agaricomycetidae</taxon>
        <taxon>Agaricales</taxon>
        <taxon>Marasmiineae</taxon>
        <taxon>Mycenaceae</taxon>
        <taxon>Mycena</taxon>
    </lineage>
</organism>
<keyword evidence="2" id="KW-0539">Nucleus</keyword>
<dbReference type="Pfam" id="PF22725">
    <property type="entry name" value="GFO_IDH_MocA_C3"/>
    <property type="match status" value="1"/>
</dbReference>
<sequence length="419" mass="46996">MTIQKEVLMNTILEQTFELEYPVQHGQFPDCAKLAAKNTWNALVQVCQKVPHKQTFLFLKQLILKHGAQKNVIAVKEVKDRLGFFYSQQSHAIKMVDFLPSVVPVRLKSSEQLLSSDTHTNTANYKFTAMARWEGSAFDHLSNGYQELIDSPEIDVIYNPLLNGLYYEWTMKALAARKHVLLEKPAETRKMFELADHKGLVLLEARHYRQVIDANLFHPVANHIKAIIESGELGPVKSTKTSLAIPQGIIKPDDIRFNYSIGGGALMDMGCYTINAMHYFTGADPTSTVANFVLLGNITSTILCDLAILPALKIIPQLPDINATIECEKGCIQIMNYVMPTAYHSITTLGSRGGRLFTEGQWRAFLKIPWKMQKEITKGEKVPSPSLPPRQCPQFWAASMLERARQAAGGQLRAKIPSQ</sequence>
<gene>
    <name evidence="6" type="ORF">DFH07DRAFT_968285</name>
</gene>
<protein>
    <recommendedName>
        <fullName evidence="2">60S ribosomal export protein NMD3</fullName>
    </recommendedName>
</protein>
<dbReference type="InterPro" id="IPR039768">
    <property type="entry name" value="Nmd3"/>
</dbReference>
<evidence type="ECO:0000259" key="4">
    <source>
        <dbReference type="Pfam" id="PF04981"/>
    </source>
</evidence>
<name>A0AAD7MUI4_9AGAR</name>
<comment type="caution">
    <text evidence="6">The sequence shown here is derived from an EMBL/GenBank/DDBJ whole genome shotgun (WGS) entry which is preliminary data.</text>
</comment>
<keyword evidence="2" id="KW-0653">Protein transport</keyword>
<proteinExistence type="inferred from homology"/>
<dbReference type="EMBL" id="JARJLG010000173">
    <property type="protein sequence ID" value="KAJ7732722.1"/>
    <property type="molecule type" value="Genomic_DNA"/>
</dbReference>
<comment type="similarity">
    <text evidence="1">Belongs to the Gfo/Idh/MocA family.</text>
</comment>
<dbReference type="GO" id="GO:0000166">
    <property type="term" value="F:nucleotide binding"/>
    <property type="evidence" value="ECO:0007669"/>
    <property type="project" value="InterPro"/>
</dbReference>
<evidence type="ECO:0000256" key="2">
    <source>
        <dbReference type="RuleBase" id="RU364108"/>
    </source>
</evidence>
<comment type="function">
    <text evidence="2">Acts as an adapter for the XPO1/CRM1-mediated export of the 60S ribosomal subunit.</text>
</comment>
<dbReference type="GO" id="GO:0005737">
    <property type="term" value="C:cytoplasm"/>
    <property type="evidence" value="ECO:0007669"/>
    <property type="project" value="UniProtKB-SubCell"/>
</dbReference>
<evidence type="ECO:0000256" key="1">
    <source>
        <dbReference type="ARBA" id="ARBA00010928"/>
    </source>
</evidence>
<dbReference type="GO" id="GO:0005634">
    <property type="term" value="C:nucleus"/>
    <property type="evidence" value="ECO:0007669"/>
    <property type="project" value="UniProtKB-SubCell"/>
</dbReference>
<evidence type="ECO:0000313" key="7">
    <source>
        <dbReference type="Proteomes" id="UP001215280"/>
    </source>
</evidence>
<dbReference type="GO" id="GO:0043023">
    <property type="term" value="F:ribosomal large subunit binding"/>
    <property type="evidence" value="ECO:0007669"/>
    <property type="project" value="InterPro"/>
</dbReference>
<feature type="domain" description="Nmd3 N-terminal" evidence="4">
    <location>
        <begin position="1"/>
        <end position="130"/>
    </location>
</feature>
<feature type="domain" description="Gfo/Idh/MocA-like oxidoreductase N-terminal" evidence="3">
    <location>
        <begin position="140"/>
        <end position="202"/>
    </location>
</feature>
<dbReference type="Pfam" id="PF01408">
    <property type="entry name" value="GFO_IDH_MocA"/>
    <property type="match status" value="1"/>
</dbReference>
<accession>A0AAD7MUI4</accession>
<dbReference type="Pfam" id="PF04981">
    <property type="entry name" value="NMD3"/>
    <property type="match status" value="1"/>
</dbReference>
<comment type="similarity">
    <text evidence="2">Belongs to the NMD3 family.</text>
</comment>
<dbReference type="InterPro" id="IPR036291">
    <property type="entry name" value="NAD(P)-bd_dom_sf"/>
</dbReference>
<dbReference type="PANTHER" id="PTHR12746">
    <property type="entry name" value="NONSENSE-MEDIATED MRNA DECAY PROTEIN 3"/>
    <property type="match status" value="1"/>
</dbReference>
<comment type="subcellular location">
    <subcellularLocation>
        <location evidence="2">Cytoplasm</location>
    </subcellularLocation>
    <subcellularLocation>
        <location evidence="2">Nucleus</location>
    </subcellularLocation>
</comment>
<dbReference type="AlphaFoldDB" id="A0AAD7MUI4"/>
<reference evidence="6" key="1">
    <citation type="submission" date="2023-03" db="EMBL/GenBank/DDBJ databases">
        <title>Massive genome expansion in bonnet fungi (Mycena s.s.) driven by repeated elements and novel gene families across ecological guilds.</title>
        <authorList>
            <consortium name="Lawrence Berkeley National Laboratory"/>
            <person name="Harder C.B."/>
            <person name="Miyauchi S."/>
            <person name="Viragh M."/>
            <person name="Kuo A."/>
            <person name="Thoen E."/>
            <person name="Andreopoulos B."/>
            <person name="Lu D."/>
            <person name="Skrede I."/>
            <person name="Drula E."/>
            <person name="Henrissat B."/>
            <person name="Morin E."/>
            <person name="Kohler A."/>
            <person name="Barry K."/>
            <person name="LaButti K."/>
            <person name="Morin E."/>
            <person name="Salamov A."/>
            <person name="Lipzen A."/>
            <person name="Mereny Z."/>
            <person name="Hegedus B."/>
            <person name="Baldrian P."/>
            <person name="Stursova M."/>
            <person name="Weitz H."/>
            <person name="Taylor A."/>
            <person name="Grigoriev I.V."/>
            <person name="Nagy L.G."/>
            <person name="Martin F."/>
            <person name="Kauserud H."/>
        </authorList>
    </citation>
    <scope>NUCLEOTIDE SEQUENCE</scope>
    <source>
        <strain evidence="6">CBHHK188m</strain>
    </source>
</reference>
<evidence type="ECO:0000259" key="3">
    <source>
        <dbReference type="Pfam" id="PF01408"/>
    </source>
</evidence>
<dbReference type="Gene3D" id="3.40.50.720">
    <property type="entry name" value="NAD(P)-binding Rossmann-like Domain"/>
    <property type="match status" value="1"/>
</dbReference>
<dbReference type="GO" id="GO:0015031">
    <property type="term" value="P:protein transport"/>
    <property type="evidence" value="ECO:0007669"/>
    <property type="project" value="UniProtKB-KW"/>
</dbReference>